<dbReference type="PANTHER" id="PTHR30572">
    <property type="entry name" value="MEMBRANE COMPONENT OF TRANSPORTER-RELATED"/>
    <property type="match status" value="1"/>
</dbReference>
<dbReference type="EMBL" id="AJWY01013937">
    <property type="protein sequence ID" value="EKC45335.1"/>
    <property type="molecule type" value="Genomic_DNA"/>
</dbReference>
<dbReference type="InterPro" id="IPR050250">
    <property type="entry name" value="Macrolide_Exporter_MacB"/>
</dbReference>
<evidence type="ECO:0000256" key="3">
    <source>
        <dbReference type="ARBA" id="ARBA00022692"/>
    </source>
</evidence>
<dbReference type="GO" id="GO:0022857">
    <property type="term" value="F:transmembrane transporter activity"/>
    <property type="evidence" value="ECO:0007669"/>
    <property type="project" value="TreeGrafter"/>
</dbReference>
<accession>K1RUV9</accession>
<evidence type="ECO:0000256" key="6">
    <source>
        <dbReference type="SAM" id="Phobius"/>
    </source>
</evidence>
<keyword evidence="5 6" id="KW-0472">Membrane</keyword>
<keyword evidence="4 6" id="KW-1133">Transmembrane helix</keyword>
<dbReference type="InterPro" id="IPR003838">
    <property type="entry name" value="ABC3_permease_C"/>
</dbReference>
<dbReference type="GO" id="GO:0005886">
    <property type="term" value="C:plasma membrane"/>
    <property type="evidence" value="ECO:0007669"/>
    <property type="project" value="UniProtKB-SubCell"/>
</dbReference>
<organism evidence="8">
    <name type="scientific">human gut metagenome</name>
    <dbReference type="NCBI Taxonomy" id="408170"/>
    <lineage>
        <taxon>unclassified sequences</taxon>
        <taxon>metagenomes</taxon>
        <taxon>organismal metagenomes</taxon>
    </lineage>
</organism>
<dbReference type="AlphaFoldDB" id="K1RUV9"/>
<feature type="non-terminal residue" evidence="8">
    <location>
        <position position="1"/>
    </location>
</feature>
<keyword evidence="3 6" id="KW-0812">Transmembrane</keyword>
<feature type="transmembrane region" description="Helical" evidence="6">
    <location>
        <begin position="54"/>
        <end position="81"/>
    </location>
</feature>
<evidence type="ECO:0000256" key="4">
    <source>
        <dbReference type="ARBA" id="ARBA00022989"/>
    </source>
</evidence>
<comment type="caution">
    <text evidence="8">The sequence shown here is derived from an EMBL/GenBank/DDBJ whole genome shotgun (WGS) entry which is preliminary data.</text>
</comment>
<evidence type="ECO:0000259" key="7">
    <source>
        <dbReference type="Pfam" id="PF02687"/>
    </source>
</evidence>
<gene>
    <name evidence="8" type="ORF">LEA_20282</name>
</gene>
<evidence type="ECO:0000256" key="1">
    <source>
        <dbReference type="ARBA" id="ARBA00004651"/>
    </source>
</evidence>
<evidence type="ECO:0000256" key="5">
    <source>
        <dbReference type="ARBA" id="ARBA00023136"/>
    </source>
</evidence>
<keyword evidence="2" id="KW-1003">Cell membrane</keyword>
<feature type="transmembrane region" description="Helical" evidence="6">
    <location>
        <begin position="141"/>
        <end position="166"/>
    </location>
</feature>
<evidence type="ECO:0000313" key="8">
    <source>
        <dbReference type="EMBL" id="EKC45335.1"/>
    </source>
</evidence>
<reference evidence="8" key="1">
    <citation type="journal article" date="2013" name="Environ. Microbiol.">
        <title>Microbiota from the distal guts of lean and obese adolescents exhibit partial functional redundancy besides clear differences in community structure.</title>
        <authorList>
            <person name="Ferrer M."/>
            <person name="Ruiz A."/>
            <person name="Lanza F."/>
            <person name="Haange S.B."/>
            <person name="Oberbach A."/>
            <person name="Till H."/>
            <person name="Bargiela R."/>
            <person name="Campoy C."/>
            <person name="Segura M.T."/>
            <person name="Richter M."/>
            <person name="von Bergen M."/>
            <person name="Seifert J."/>
            <person name="Suarez A."/>
        </authorList>
    </citation>
    <scope>NUCLEOTIDE SEQUENCE</scope>
</reference>
<comment type="subcellular location">
    <subcellularLocation>
        <location evidence="1">Cell membrane</location>
        <topology evidence="1">Multi-pass membrane protein</topology>
    </subcellularLocation>
</comment>
<evidence type="ECO:0000256" key="2">
    <source>
        <dbReference type="ARBA" id="ARBA00022475"/>
    </source>
</evidence>
<dbReference type="PANTHER" id="PTHR30572:SF18">
    <property type="entry name" value="ABC-TYPE MACROLIDE FAMILY EXPORT SYSTEM PERMEASE COMPONENT 2"/>
    <property type="match status" value="1"/>
</dbReference>
<protein>
    <submittedName>
        <fullName evidence="8">ABC transporter, permease protein</fullName>
    </submittedName>
</protein>
<sequence>TVLVKTRSDHAQALQAIRSTCKQVAKELMGVPAEMQVEYMDDTLKNNLKDKHNMMVLIITFMSISILISALGLFGMSVYYGNQQKRQIALRKVMGASIGDAAWQLAKRFLVSSLVAVVIAIPICVKLMQTYLMDFVHRISFPWWVLLAGAVFTLLIAFVSVIGCTLRTAMSNPIDSIKAE</sequence>
<proteinExistence type="predicted"/>
<feature type="transmembrane region" description="Helical" evidence="6">
    <location>
        <begin position="109"/>
        <end position="129"/>
    </location>
</feature>
<dbReference type="Pfam" id="PF02687">
    <property type="entry name" value="FtsX"/>
    <property type="match status" value="1"/>
</dbReference>
<name>K1RUV9_9ZZZZ</name>
<feature type="domain" description="ABC3 transporter permease C-terminal" evidence="7">
    <location>
        <begin position="60"/>
        <end position="172"/>
    </location>
</feature>